<evidence type="ECO:0000259" key="4">
    <source>
        <dbReference type="Pfam" id="PF20169"/>
    </source>
</evidence>
<dbReference type="Pfam" id="PF01558">
    <property type="entry name" value="POR"/>
    <property type="match status" value="1"/>
</dbReference>
<name>A0ABS6PBK6_9PSED</name>
<dbReference type="NCBIfam" id="NF009588">
    <property type="entry name" value="PRK13029.1"/>
    <property type="match status" value="1"/>
</dbReference>
<organism evidence="5 6">
    <name type="scientific">Pseudomonas ekonensis</name>
    <dbReference type="NCBI Taxonomy" id="2842353"/>
    <lineage>
        <taxon>Bacteria</taxon>
        <taxon>Pseudomonadati</taxon>
        <taxon>Pseudomonadota</taxon>
        <taxon>Gammaproteobacteria</taxon>
        <taxon>Pseudomonadales</taxon>
        <taxon>Pseudomonadaceae</taxon>
        <taxon>Pseudomonas</taxon>
    </lineage>
</organism>
<accession>A0ABS6PBK6</accession>
<feature type="domain" description="Pyruvate/ketoisovalerate oxidoreductase catalytic" evidence="3">
    <location>
        <begin position="764"/>
        <end position="945"/>
    </location>
</feature>
<dbReference type="Pfam" id="PF20169">
    <property type="entry name" value="DUF6537"/>
    <property type="match status" value="1"/>
</dbReference>
<evidence type="ECO:0000256" key="1">
    <source>
        <dbReference type="ARBA" id="ARBA00023002"/>
    </source>
</evidence>
<gene>
    <name evidence="5" type="ORF">KVG96_07875</name>
</gene>
<protein>
    <submittedName>
        <fullName evidence="5">Indolepyruvate ferredoxin oxidoreductase family protein</fullName>
    </submittedName>
</protein>
<dbReference type="CDD" id="cd07034">
    <property type="entry name" value="TPP_PYR_PFOR_IOR-alpha_like"/>
    <property type="match status" value="1"/>
</dbReference>
<feature type="compositionally biased region" description="Polar residues" evidence="2">
    <location>
        <begin position="1"/>
        <end position="17"/>
    </location>
</feature>
<proteinExistence type="predicted"/>
<dbReference type="PANTHER" id="PTHR48084:SF3">
    <property type="entry name" value="SUBUNIT OF PYRUVATE:FLAVODOXIN OXIDOREDUCTASE"/>
    <property type="match status" value="1"/>
</dbReference>
<evidence type="ECO:0000256" key="2">
    <source>
        <dbReference type="SAM" id="MobiDB-lite"/>
    </source>
</evidence>
<dbReference type="InterPro" id="IPR046667">
    <property type="entry name" value="DUF6537"/>
</dbReference>
<evidence type="ECO:0000313" key="6">
    <source>
        <dbReference type="Proteomes" id="UP000765224"/>
    </source>
</evidence>
<reference evidence="5 6" key="1">
    <citation type="submission" date="2021-06" db="EMBL/GenBank/DDBJ databases">
        <title>Updating the genus Pseudomonas: Description of 43 new species and partition of the Pseudomonas putida group.</title>
        <authorList>
            <person name="Girard L."/>
            <person name="Lood C."/>
            <person name="Vandamme P."/>
            <person name="Rokni-Zadeh H."/>
            <person name="Van Noort V."/>
            <person name="Hofte M."/>
            <person name="Lavigne R."/>
            <person name="De Mot R."/>
        </authorList>
    </citation>
    <scope>NUCLEOTIDE SEQUENCE [LARGE SCALE GENOMIC DNA]</scope>
    <source>
        <strain evidence="5 6">COR58</strain>
    </source>
</reference>
<dbReference type="InterPro" id="IPR002880">
    <property type="entry name" value="Pyrv_Fd/Flavodoxin_OxRdtase_N"/>
</dbReference>
<feature type="region of interest" description="Disordered" evidence="2">
    <location>
        <begin position="1"/>
        <end position="33"/>
    </location>
</feature>
<comment type="caution">
    <text evidence="5">The sequence shown here is derived from an EMBL/GenBank/DDBJ whole genome shotgun (WGS) entry which is preliminary data.</text>
</comment>
<dbReference type="EMBL" id="JAHSTS010000001">
    <property type="protein sequence ID" value="MBV4457858.1"/>
    <property type="molecule type" value="Genomic_DNA"/>
</dbReference>
<evidence type="ECO:0000259" key="3">
    <source>
        <dbReference type="Pfam" id="PF01558"/>
    </source>
</evidence>
<dbReference type="InterPro" id="IPR019752">
    <property type="entry name" value="Pyrv/ketoisovalerate_OxRed_cat"/>
</dbReference>
<keyword evidence="1" id="KW-0560">Oxidoreductase</keyword>
<evidence type="ECO:0000313" key="5">
    <source>
        <dbReference type="EMBL" id="MBV4457858.1"/>
    </source>
</evidence>
<dbReference type="NCBIfam" id="NF009589">
    <property type="entry name" value="PRK13030.1"/>
    <property type="match status" value="1"/>
</dbReference>
<feature type="domain" description="DUF6537" evidence="4">
    <location>
        <begin position="991"/>
        <end position="1181"/>
    </location>
</feature>
<dbReference type="PANTHER" id="PTHR48084">
    <property type="entry name" value="2-OXOGLUTARATE OXIDOREDUCTASE SUBUNIT KORB-RELATED"/>
    <property type="match status" value="1"/>
</dbReference>
<sequence length="1228" mass="133687">MHSDSIGSARQRTQTDQMPAGASNGAVPDGANAHAQASSLRIRHYDSRSVYAQDAAPGERIFLSGQQMLVRLLFTQAALDRANGLRTAGFVSGYRGSPLGGVDRELMKASGALEKSDIRFLPAINEDLAATALIGTQRVETDPNKRYDGVFGMWYGKGPGVDRSGDAIKHGNAYGSSAKGGVLVVTGDDHGCVSSSLSHQSDRTLIAWGLPVIHPNGLEDYERCGLWGWALSRASGLWVGFKAITETVEATTSVDASPLPEFVTPEVDPGPDGLHWRWPDLPGMQIERRMPFKFAAARAFALANPLDSAVTAPQRPKLVIGAVGKAYGDVRQALQQCGVTLQQLEDAGVALLKISLVYPLSPVLDEWATRADKVLIIEEKQAIVEEQLKHKHYNTVADRRAVIIGKTDEHGQPLVCDHEELRPSRIAAMLQHRLQDLGIAVQMPTYWLMPAVTRDHAWIRRTPYLCSGCPHNTSTLVPKGSEARLGIGCHAMAARMPERSTSGSVQMGGEGVDWIGQAPFVETPHIFQNIGDGTFFHSGFLAIRQAIAAGVTITYKLLYNDAVAMTGGQPIDGKLTVKKAVELVKAEGAQRIVVVADDLERYREQDCLPDGIELYHRDRLEDVQLQLRQTRGVSVLVFDQVCATEGRRRQKQLPAPAVKTQVVINEAVCEGCGDCQVKSNCLSVTPVQTPFGTKRRIDPHSCNTDLSCIKGFCPSFVTVTGKPRAQRRRVADSAQVLARAAALAAPLPSRSLDTPYEMLLVGIGGTGIVTVARTIALAAHLDGRAVSVLDFTGFAQKGGAVLSHIRLANEAQTLHQHRIDIGGADLLLAADLVVASEDDALATLRPEKTVVIANSAQTQTGAMLRSTELRIETQAIVDLLKQKVGADNYHSLDAGQLADTLVDPMQANMLMLGYAWQRGTVPVSQAALNKAIDLAGSAAANHLAFAWGRLLAQDAAFVAPYLDPSAAAEGARTIALHDISAAPNPRDSLVRLIERNSEYLTHYQNAAYAARYRRVVNIVRAAPGAGDGSALTEAVARNLFKLMAYKDEYEVARLLTTDRFLQSLASRFEGRTRLTFHFALPWLRDKQKKTEFSGWVLPLLKVLAKGRVLRHTRFDPLGWSAERREERRLIQDYEAMLLRLLPELTQENLAHFIAWANLPDSIRGYGHVKERSIAAARLREKALIEQILLGEHPVPIHREAAGVESWVPPAIHAAPSSNEAERDVMEAS</sequence>
<dbReference type="InterPro" id="IPR051457">
    <property type="entry name" value="2-oxoacid:Fd_oxidoreductase"/>
</dbReference>
<keyword evidence="6" id="KW-1185">Reference proteome</keyword>
<dbReference type="Proteomes" id="UP000765224">
    <property type="component" value="Unassembled WGS sequence"/>
</dbReference>